<evidence type="ECO:0000313" key="2">
    <source>
        <dbReference type="EMBL" id="KAK2946959.1"/>
    </source>
</evidence>
<comment type="caution">
    <text evidence="2">The sequence shown here is derived from an EMBL/GenBank/DDBJ whole genome shotgun (WGS) entry which is preliminary data.</text>
</comment>
<feature type="region of interest" description="Disordered" evidence="1">
    <location>
        <begin position="1"/>
        <end position="22"/>
    </location>
</feature>
<reference evidence="2 3" key="1">
    <citation type="journal article" date="2022" name="bioRxiv">
        <title>Genomics of Preaxostyla Flagellates Illuminates Evolutionary Transitions and the Path Towards Mitochondrial Loss.</title>
        <authorList>
            <person name="Novak L.V.F."/>
            <person name="Treitli S.C."/>
            <person name="Pyrih J."/>
            <person name="Halakuc P."/>
            <person name="Pipaliya S.V."/>
            <person name="Vacek V."/>
            <person name="Brzon O."/>
            <person name="Soukal P."/>
            <person name="Eme L."/>
            <person name="Dacks J.B."/>
            <person name="Karnkowska A."/>
            <person name="Elias M."/>
            <person name="Hampl V."/>
        </authorList>
    </citation>
    <scope>NUCLEOTIDE SEQUENCE [LARGE SCALE GENOMIC DNA]</scope>
    <source>
        <strain evidence="2">NAU3</strain>
        <tissue evidence="2">Gut</tissue>
    </source>
</reference>
<dbReference type="Proteomes" id="UP001281761">
    <property type="component" value="Unassembled WGS sequence"/>
</dbReference>
<feature type="compositionally biased region" description="Polar residues" evidence="1">
    <location>
        <begin position="13"/>
        <end position="22"/>
    </location>
</feature>
<accession>A0ABQ9X6L5</accession>
<dbReference type="EMBL" id="JARBJD010000214">
    <property type="protein sequence ID" value="KAK2946959.1"/>
    <property type="molecule type" value="Genomic_DNA"/>
</dbReference>
<proteinExistence type="predicted"/>
<evidence type="ECO:0000256" key="1">
    <source>
        <dbReference type="SAM" id="MobiDB-lite"/>
    </source>
</evidence>
<organism evidence="2 3">
    <name type="scientific">Blattamonas nauphoetae</name>
    <dbReference type="NCBI Taxonomy" id="2049346"/>
    <lineage>
        <taxon>Eukaryota</taxon>
        <taxon>Metamonada</taxon>
        <taxon>Preaxostyla</taxon>
        <taxon>Oxymonadida</taxon>
        <taxon>Blattamonas</taxon>
    </lineage>
</organism>
<protein>
    <submittedName>
        <fullName evidence="2">Uncharacterized protein</fullName>
    </submittedName>
</protein>
<gene>
    <name evidence="2" type="ORF">BLNAU_18117</name>
</gene>
<name>A0ABQ9X6L5_9EUKA</name>
<evidence type="ECO:0000313" key="3">
    <source>
        <dbReference type="Proteomes" id="UP001281761"/>
    </source>
</evidence>
<sequence>MRRHTQLHHNELTSHQPIRDTSPNIHTTPLKLTFTHFVLINFIRLINMGTTIRIHRILTFHFAIQSKSRFRSDSLPLQSSSLLNCPDHYPCSHPLFLPSFMDF</sequence>
<keyword evidence="3" id="KW-1185">Reference proteome</keyword>